<gene>
    <name evidence="2" type="ORF">B1H18_22010</name>
</gene>
<keyword evidence="3" id="KW-1185">Reference proteome</keyword>
<accession>A0A1V4A5K6</accession>
<dbReference type="AlphaFoldDB" id="A0A1V4A5K6"/>
<name>A0A1V4A5K6_9ACTN</name>
<dbReference type="STRING" id="83656.B1H18_22010"/>
<feature type="compositionally biased region" description="Basic and acidic residues" evidence="1">
    <location>
        <begin position="175"/>
        <end position="186"/>
    </location>
</feature>
<evidence type="ECO:0000313" key="3">
    <source>
        <dbReference type="Proteomes" id="UP000190539"/>
    </source>
</evidence>
<dbReference type="OrthoDB" id="4843807at2"/>
<dbReference type="RefSeq" id="WP_077970248.1">
    <property type="nucleotide sequence ID" value="NZ_CP045178.1"/>
</dbReference>
<organism evidence="2 3">
    <name type="scientific">Streptomyces tsukubensis</name>
    <dbReference type="NCBI Taxonomy" id="83656"/>
    <lineage>
        <taxon>Bacteria</taxon>
        <taxon>Bacillati</taxon>
        <taxon>Actinomycetota</taxon>
        <taxon>Actinomycetes</taxon>
        <taxon>Kitasatosporales</taxon>
        <taxon>Streptomycetaceae</taxon>
        <taxon>Streptomyces</taxon>
    </lineage>
</organism>
<feature type="compositionally biased region" description="Basic and acidic residues" evidence="1">
    <location>
        <begin position="150"/>
        <end position="162"/>
    </location>
</feature>
<evidence type="ECO:0000313" key="2">
    <source>
        <dbReference type="EMBL" id="OON76001.1"/>
    </source>
</evidence>
<proteinExistence type="predicted"/>
<feature type="compositionally biased region" description="Low complexity" evidence="1">
    <location>
        <begin position="139"/>
        <end position="148"/>
    </location>
</feature>
<feature type="compositionally biased region" description="Low complexity" evidence="1">
    <location>
        <begin position="56"/>
        <end position="74"/>
    </location>
</feature>
<feature type="region of interest" description="Disordered" evidence="1">
    <location>
        <begin position="1"/>
        <end position="206"/>
    </location>
</feature>
<feature type="compositionally biased region" description="Basic and acidic residues" evidence="1">
    <location>
        <begin position="7"/>
        <end position="24"/>
    </location>
</feature>
<protein>
    <submittedName>
        <fullName evidence="2">Uncharacterized protein</fullName>
    </submittedName>
</protein>
<evidence type="ECO:0000256" key="1">
    <source>
        <dbReference type="SAM" id="MobiDB-lite"/>
    </source>
</evidence>
<reference evidence="2 3" key="1">
    <citation type="submission" date="2017-02" db="EMBL/GenBank/DDBJ databases">
        <title>Draft Genome Sequence of Streptomyces tsukubaensis F601, a Producer of the immunosuppressant tacrolimus FK506.</title>
        <authorList>
            <person name="Zong G."/>
            <person name="Zhong C."/>
            <person name="Fu J."/>
            <person name="Qin R."/>
            <person name="Cao G."/>
        </authorList>
    </citation>
    <scope>NUCLEOTIDE SEQUENCE [LARGE SCALE GENOMIC DNA]</scope>
    <source>
        <strain evidence="2 3">F601</strain>
    </source>
</reference>
<dbReference type="EMBL" id="MVFC01000020">
    <property type="protein sequence ID" value="OON76001.1"/>
    <property type="molecule type" value="Genomic_DNA"/>
</dbReference>
<feature type="compositionally biased region" description="Basic and acidic residues" evidence="1">
    <location>
        <begin position="196"/>
        <end position="206"/>
    </location>
</feature>
<feature type="compositionally biased region" description="Basic and acidic residues" evidence="1">
    <location>
        <begin position="110"/>
        <end position="135"/>
    </location>
</feature>
<dbReference type="Proteomes" id="UP000190539">
    <property type="component" value="Unassembled WGS sequence"/>
</dbReference>
<sequence length="206" mass="20713">MSTAPRKRSEPREPSGESRSDARPGQETGPRTVASASPAQGARSPSRGAPQDAVGASGATAATDTTESADGAEAGNAEVDSTGAGNAEADGAEARNAEVDSAEAGSTEAGGKRGEAGADSGADKTPARTTDRGSDTDDGLSTTRPAPARKGRDGGRKGKDALVFDDPLAQTSSDDTDRGWGERPGARSDSAADLARFLDEKPPHHL</sequence>
<comment type="caution">
    <text evidence="2">The sequence shown here is derived from an EMBL/GenBank/DDBJ whole genome shotgun (WGS) entry which is preliminary data.</text>
</comment>